<dbReference type="RefSeq" id="WP_077587181.1">
    <property type="nucleotide sequence ID" value="NZ_MLAE01000051.1"/>
</dbReference>
<comment type="caution">
    <text evidence="1">The sequence shown here is derived from an EMBL/GenBank/DDBJ whole genome shotgun (WGS) entry which is preliminary data.</text>
</comment>
<gene>
    <name evidence="1" type="ORF">BKG96_08940</name>
</gene>
<dbReference type="Proteomes" id="UP000189114">
    <property type="component" value="Unassembled WGS sequence"/>
</dbReference>
<evidence type="ECO:0000313" key="2">
    <source>
        <dbReference type="Proteomes" id="UP000189114"/>
    </source>
</evidence>
<reference evidence="2" key="1">
    <citation type="submission" date="2016-10" db="EMBL/GenBank/DDBJ databases">
        <title>Rodentibacter gen. nov. and new species.</title>
        <authorList>
            <person name="Christensen H."/>
        </authorList>
    </citation>
    <scope>NUCLEOTIDE SEQUENCE [LARGE SCALE GENOMIC DNA]</scope>
    <source>
        <strain evidence="2">Ppn152</strain>
    </source>
</reference>
<protein>
    <submittedName>
        <fullName evidence="1">Uncharacterized protein</fullName>
    </submittedName>
</protein>
<organism evidence="1 2">
    <name type="scientific">Rodentibacter caecimuris</name>
    <dbReference type="NCBI Taxonomy" id="1796644"/>
    <lineage>
        <taxon>Bacteria</taxon>
        <taxon>Pseudomonadati</taxon>
        <taxon>Pseudomonadota</taxon>
        <taxon>Gammaproteobacteria</taxon>
        <taxon>Pasteurellales</taxon>
        <taxon>Pasteurellaceae</taxon>
        <taxon>Rodentibacter</taxon>
    </lineage>
</organism>
<accession>A0A1V3KHN4</accession>
<dbReference type="EMBL" id="MLAE01000051">
    <property type="protein sequence ID" value="OOF77124.1"/>
    <property type="molecule type" value="Genomic_DNA"/>
</dbReference>
<sequence>MYIFSQNNVTRAKLTRAEYAATGSHFKGYINGKPSILTGAKEGGSQILMVDILTQKNALQQLEELKAAAFISISQYKAIKSLLRCEEKAFFIEAVDFIYSIFDVMPKMFEQDGKGDNAIAYLHYFTANSDFYITEKEVSEGITQAFGLVSIYPSDYELGYISIAELVQAGAEIDLHFIPKTLGEIKTQF</sequence>
<name>A0A1V3KHN4_9PAST</name>
<dbReference type="AlphaFoldDB" id="A0A1V3KHN4"/>
<proteinExistence type="predicted"/>
<evidence type="ECO:0000313" key="1">
    <source>
        <dbReference type="EMBL" id="OOF77124.1"/>
    </source>
</evidence>